<accession>A0A423SY20</accession>
<gene>
    <name evidence="6" type="ORF">C7M84_012706</name>
</gene>
<dbReference type="Gene3D" id="3.30.60.30">
    <property type="match status" value="3"/>
</dbReference>
<dbReference type="InterPro" id="IPR050653">
    <property type="entry name" value="Prot_Inhib_GrowthFact_Antg"/>
</dbReference>
<comment type="caution">
    <text evidence="6">The sequence shown here is derived from an EMBL/GenBank/DDBJ whole genome shotgun (WGS) entry which is preliminary data.</text>
</comment>
<feature type="domain" description="Kazal-like" evidence="5">
    <location>
        <begin position="126"/>
        <end position="176"/>
    </location>
</feature>
<evidence type="ECO:0000313" key="7">
    <source>
        <dbReference type="Proteomes" id="UP000283509"/>
    </source>
</evidence>
<feature type="domain" description="Kazal-like" evidence="5">
    <location>
        <begin position="24"/>
        <end position="75"/>
    </location>
</feature>
<evidence type="ECO:0000256" key="4">
    <source>
        <dbReference type="SAM" id="SignalP"/>
    </source>
</evidence>
<keyword evidence="7" id="KW-1185">Reference proteome</keyword>
<reference evidence="6 7" key="1">
    <citation type="submission" date="2018-04" db="EMBL/GenBank/DDBJ databases">
        <authorList>
            <person name="Zhang X."/>
            <person name="Yuan J."/>
            <person name="Li F."/>
            <person name="Xiang J."/>
        </authorList>
    </citation>
    <scope>NUCLEOTIDE SEQUENCE [LARGE SCALE GENOMIC DNA]</scope>
    <source>
        <tissue evidence="6">Muscle</tissue>
    </source>
</reference>
<feature type="signal peptide" evidence="4">
    <location>
        <begin position="1"/>
        <end position="18"/>
    </location>
</feature>
<feature type="domain" description="Kazal-like" evidence="5">
    <location>
        <begin position="76"/>
        <end position="125"/>
    </location>
</feature>
<sequence length="176" mass="18595">MTYTLIAVVAAVVAEARSQLVSGYLPPRPCPQFCIQVYDPVCGSDGNTYSNDCTLAVAACDNPTLTKISDGECSAQQQPQCPQVCPLNFLPVCGSDGVTYPNQCSLDIASCNDPSITKQFDGPCDSTQGPECSEACPFNYLPVCGSDGTTYPNECALDVAICKNPSIYKAFDGTCE</sequence>
<feature type="chain" id="PRO_5019294603" evidence="4">
    <location>
        <begin position="19"/>
        <end position="176"/>
    </location>
</feature>
<dbReference type="PROSITE" id="PS51465">
    <property type="entry name" value="KAZAL_2"/>
    <property type="match status" value="3"/>
</dbReference>
<evidence type="ECO:0000256" key="1">
    <source>
        <dbReference type="ARBA" id="ARBA00022690"/>
    </source>
</evidence>
<keyword evidence="1" id="KW-0646">Protease inhibitor</keyword>
<dbReference type="AlphaFoldDB" id="A0A423SY20"/>
<dbReference type="InterPro" id="IPR036058">
    <property type="entry name" value="Kazal_dom_sf"/>
</dbReference>
<dbReference type="SMART" id="SM00280">
    <property type="entry name" value="KAZAL"/>
    <property type="match status" value="3"/>
</dbReference>
<proteinExistence type="predicted"/>
<dbReference type="PANTHER" id="PTHR10913:SF45">
    <property type="entry name" value="FOLLISTATIN, ISOFORM A-RELATED"/>
    <property type="match status" value="1"/>
</dbReference>
<reference evidence="6 7" key="2">
    <citation type="submission" date="2019-01" db="EMBL/GenBank/DDBJ databases">
        <title>The decoding of complex shrimp genome reveals the adaptation for benthos swimmer, frequently molting mechanism and breeding impact on genome.</title>
        <authorList>
            <person name="Sun Y."/>
            <person name="Gao Y."/>
            <person name="Yu Y."/>
        </authorList>
    </citation>
    <scope>NUCLEOTIDE SEQUENCE [LARGE SCALE GENOMIC DNA]</scope>
    <source>
        <tissue evidence="6">Muscle</tissue>
    </source>
</reference>
<dbReference type="Pfam" id="PF00050">
    <property type="entry name" value="Kazal_1"/>
    <property type="match status" value="1"/>
</dbReference>
<dbReference type="PANTHER" id="PTHR10913">
    <property type="entry name" value="FOLLISTATIN-RELATED"/>
    <property type="match status" value="1"/>
</dbReference>
<dbReference type="InterPro" id="IPR002350">
    <property type="entry name" value="Kazal_dom"/>
</dbReference>
<protein>
    <submittedName>
        <fullName evidence="6">Kazal-like serine protease inhibitor domain-containing protein</fullName>
    </submittedName>
</protein>
<keyword evidence="2" id="KW-0722">Serine protease inhibitor</keyword>
<evidence type="ECO:0000256" key="2">
    <source>
        <dbReference type="ARBA" id="ARBA00022900"/>
    </source>
</evidence>
<evidence type="ECO:0000259" key="5">
    <source>
        <dbReference type="PROSITE" id="PS51465"/>
    </source>
</evidence>
<dbReference type="GO" id="GO:0005576">
    <property type="term" value="C:extracellular region"/>
    <property type="evidence" value="ECO:0007669"/>
    <property type="project" value="TreeGrafter"/>
</dbReference>
<organism evidence="6 7">
    <name type="scientific">Penaeus vannamei</name>
    <name type="common">Whiteleg shrimp</name>
    <name type="synonym">Litopenaeus vannamei</name>
    <dbReference type="NCBI Taxonomy" id="6689"/>
    <lineage>
        <taxon>Eukaryota</taxon>
        <taxon>Metazoa</taxon>
        <taxon>Ecdysozoa</taxon>
        <taxon>Arthropoda</taxon>
        <taxon>Crustacea</taxon>
        <taxon>Multicrustacea</taxon>
        <taxon>Malacostraca</taxon>
        <taxon>Eumalacostraca</taxon>
        <taxon>Eucarida</taxon>
        <taxon>Decapoda</taxon>
        <taxon>Dendrobranchiata</taxon>
        <taxon>Penaeoidea</taxon>
        <taxon>Penaeidae</taxon>
        <taxon>Penaeus</taxon>
    </lineage>
</organism>
<dbReference type="SMR" id="A0A423SY20"/>
<keyword evidence="4" id="KW-0732">Signal</keyword>
<name>A0A423SY20_PENVA</name>
<evidence type="ECO:0000256" key="3">
    <source>
        <dbReference type="ARBA" id="ARBA00023157"/>
    </source>
</evidence>
<dbReference type="SUPFAM" id="SSF100895">
    <property type="entry name" value="Kazal-type serine protease inhibitors"/>
    <property type="match status" value="3"/>
</dbReference>
<dbReference type="Proteomes" id="UP000283509">
    <property type="component" value="Unassembled WGS sequence"/>
</dbReference>
<dbReference type="Pfam" id="PF07648">
    <property type="entry name" value="Kazal_2"/>
    <property type="match status" value="2"/>
</dbReference>
<dbReference type="EMBL" id="QCYY01002600">
    <property type="protein sequence ID" value="ROT69134.1"/>
    <property type="molecule type" value="Genomic_DNA"/>
</dbReference>
<dbReference type="OrthoDB" id="9972772at2759"/>
<dbReference type="STRING" id="6689.A0A423SY20"/>
<keyword evidence="3" id="KW-1015">Disulfide bond</keyword>
<evidence type="ECO:0000313" key="6">
    <source>
        <dbReference type="EMBL" id="ROT69134.1"/>
    </source>
</evidence>
<dbReference type="CDD" id="cd00104">
    <property type="entry name" value="KAZAL_FS"/>
    <property type="match status" value="3"/>
</dbReference>